<feature type="compositionally biased region" description="Basic and acidic residues" evidence="5">
    <location>
        <begin position="9"/>
        <end position="20"/>
    </location>
</feature>
<dbReference type="AlphaFoldDB" id="A0A8C3SIA3"/>
<dbReference type="SMART" id="SM00320">
    <property type="entry name" value="WD40"/>
    <property type="match status" value="5"/>
</dbReference>
<dbReference type="GO" id="GO:0045504">
    <property type="term" value="F:dynein heavy chain binding"/>
    <property type="evidence" value="ECO:0007669"/>
    <property type="project" value="TreeGrafter"/>
</dbReference>
<feature type="region of interest" description="Disordered" evidence="5">
    <location>
        <begin position="1"/>
        <end position="36"/>
    </location>
</feature>
<evidence type="ECO:0000256" key="1">
    <source>
        <dbReference type="ARBA" id="ARBA00004496"/>
    </source>
</evidence>
<evidence type="ECO:0000256" key="4">
    <source>
        <dbReference type="ARBA" id="ARBA00022737"/>
    </source>
</evidence>
<dbReference type="InterPro" id="IPR015943">
    <property type="entry name" value="WD40/YVTN_repeat-like_dom_sf"/>
</dbReference>
<comment type="subcellular location">
    <subcellularLocation>
        <location evidence="1">Cytoplasm</location>
    </subcellularLocation>
</comment>
<dbReference type="FunFam" id="2.130.10.10:FF:001469">
    <property type="entry name" value="WD repeat domain 34"/>
    <property type="match status" value="1"/>
</dbReference>
<dbReference type="Proteomes" id="UP000694403">
    <property type="component" value="Unplaced"/>
</dbReference>
<dbReference type="InterPro" id="IPR036322">
    <property type="entry name" value="WD40_repeat_dom_sf"/>
</dbReference>
<dbReference type="GO" id="GO:0097014">
    <property type="term" value="C:ciliary plasm"/>
    <property type="evidence" value="ECO:0007669"/>
    <property type="project" value="TreeGrafter"/>
</dbReference>
<dbReference type="Ensembl" id="ENSCSRT00000014825.1">
    <property type="protein sequence ID" value="ENSCSRP00000014224.1"/>
    <property type="gene ID" value="ENSCSRG00000010893.1"/>
</dbReference>
<proteinExistence type="predicted"/>
<dbReference type="GO" id="GO:0042073">
    <property type="term" value="P:intraciliary transport"/>
    <property type="evidence" value="ECO:0007669"/>
    <property type="project" value="TreeGrafter"/>
</dbReference>
<dbReference type="Pfam" id="PF00400">
    <property type="entry name" value="WD40"/>
    <property type="match status" value="3"/>
</dbReference>
<protein>
    <submittedName>
        <fullName evidence="6">WD repeat domain 34</fullName>
    </submittedName>
</protein>
<evidence type="ECO:0000256" key="5">
    <source>
        <dbReference type="SAM" id="MobiDB-lite"/>
    </source>
</evidence>
<dbReference type="GO" id="GO:0005868">
    <property type="term" value="C:cytoplasmic dynein complex"/>
    <property type="evidence" value="ECO:0007669"/>
    <property type="project" value="TreeGrafter"/>
</dbReference>
<dbReference type="PANTHER" id="PTHR12442:SF26">
    <property type="entry name" value="CYTOPLASMIC DYNEIN 2 INTERMEDIATE CHAIN 2"/>
    <property type="match status" value="1"/>
</dbReference>
<reference evidence="6" key="1">
    <citation type="submission" date="2025-08" db="UniProtKB">
        <authorList>
            <consortium name="Ensembl"/>
        </authorList>
    </citation>
    <scope>IDENTIFICATION</scope>
</reference>
<keyword evidence="3" id="KW-0853">WD repeat</keyword>
<evidence type="ECO:0000313" key="6">
    <source>
        <dbReference type="Ensembl" id="ENSCSRP00000014224.1"/>
    </source>
</evidence>
<dbReference type="FunFam" id="2.130.10.10:FF:000283">
    <property type="entry name" value="WD repeat domain 34"/>
    <property type="match status" value="1"/>
</dbReference>
<dbReference type="Gene3D" id="2.130.10.10">
    <property type="entry name" value="YVTN repeat-like/Quinoprotein amine dehydrogenase"/>
    <property type="match status" value="2"/>
</dbReference>
<keyword evidence="4" id="KW-0677">Repeat</keyword>
<evidence type="ECO:0000256" key="3">
    <source>
        <dbReference type="ARBA" id="ARBA00022574"/>
    </source>
</evidence>
<accession>A0A8C3SIA3</accession>
<dbReference type="SUPFAM" id="SSF50978">
    <property type="entry name" value="WD40 repeat-like"/>
    <property type="match status" value="1"/>
</dbReference>
<evidence type="ECO:0000256" key="2">
    <source>
        <dbReference type="ARBA" id="ARBA00022490"/>
    </source>
</evidence>
<dbReference type="GO" id="GO:0045503">
    <property type="term" value="F:dynein light chain binding"/>
    <property type="evidence" value="ECO:0007669"/>
    <property type="project" value="TreeGrafter"/>
</dbReference>
<sequence length="563" mass="61612">MSAPAAKVSKKELNSNHDGADETSDGGSREVDGGRSGLRLQASVLLERDTTTACLSPAAGMFGDGVVRGADVESLWRRDMGTRCEAKSCQTGEISTVEAAVQSHSSRDAGMQTDQSEETIQDLDLQKEAPVDYAGLLSFLQGVEDVVIKELNKNWRSHAFDGFEVNWVDQNETVSCLHSLLYPEAQDQKLQVTSISWNATGSVVACSYGRLDDGDWSTEKSYVCTWNLDRRGLNPKRPDLVVDVPSSVMCLAFHPSQPSLIVGGLYSGEVLIWDTSRIEDPLIWRTGMTDDTHTDPVYQVDWLQDSKHSHHFQILSVSTDGKILVWQTQRDGQLMLVEGFALVAQQIPRSMKLKRTRGETAVGVTSLSFSHFDPSVFIIGVEGGYALKCSTAVETAAVPRTVSSIPLKAPAQFAFSPHGGPVYCVSCSPFHRNLFLSGGTDGHVHLHSMLQAQPLISLQLSKKYLFSVRWSPVRPLVFAAATGEGEVQLFDFGKSSQKPAVSIKQASAQTPVYCIEFNIKQTQLLAAGDASGMLKIWQLSSDFIQQGPREMNHLEQLANEVTD</sequence>
<evidence type="ECO:0000313" key="7">
    <source>
        <dbReference type="Proteomes" id="UP000694403"/>
    </source>
</evidence>
<reference evidence="6" key="2">
    <citation type="submission" date="2025-09" db="UniProtKB">
        <authorList>
            <consortium name="Ensembl"/>
        </authorList>
    </citation>
    <scope>IDENTIFICATION</scope>
</reference>
<dbReference type="InterPro" id="IPR050687">
    <property type="entry name" value="Dynein_IC"/>
</dbReference>
<dbReference type="PANTHER" id="PTHR12442">
    <property type="entry name" value="DYNEIN INTERMEDIATE CHAIN"/>
    <property type="match status" value="1"/>
</dbReference>
<name>A0A8C3SIA3_CHESE</name>
<keyword evidence="2" id="KW-0963">Cytoplasm</keyword>
<keyword evidence="7" id="KW-1185">Reference proteome</keyword>
<dbReference type="InterPro" id="IPR001680">
    <property type="entry name" value="WD40_rpt"/>
</dbReference>
<organism evidence="6 7">
    <name type="scientific">Chelydra serpentina</name>
    <name type="common">Snapping turtle</name>
    <name type="synonym">Testudo serpentina</name>
    <dbReference type="NCBI Taxonomy" id="8475"/>
    <lineage>
        <taxon>Eukaryota</taxon>
        <taxon>Metazoa</taxon>
        <taxon>Chordata</taxon>
        <taxon>Craniata</taxon>
        <taxon>Vertebrata</taxon>
        <taxon>Euteleostomi</taxon>
        <taxon>Archelosauria</taxon>
        <taxon>Testudinata</taxon>
        <taxon>Testudines</taxon>
        <taxon>Cryptodira</taxon>
        <taxon>Durocryptodira</taxon>
        <taxon>Americhelydia</taxon>
        <taxon>Chelydroidea</taxon>
        <taxon>Chelydridae</taxon>
        <taxon>Chelydra</taxon>
    </lineage>
</organism>